<evidence type="ECO:0000256" key="12">
    <source>
        <dbReference type="ARBA" id="ARBA00034808"/>
    </source>
</evidence>
<keyword evidence="19" id="KW-1185">Reference proteome</keyword>
<evidence type="ECO:0000256" key="8">
    <source>
        <dbReference type="ARBA" id="ARBA00023125"/>
    </source>
</evidence>
<dbReference type="InterPro" id="IPR000212">
    <property type="entry name" value="DNA_helicase_UvrD/REP"/>
</dbReference>
<evidence type="ECO:0000256" key="11">
    <source>
        <dbReference type="ARBA" id="ARBA00034617"/>
    </source>
</evidence>
<dbReference type="GO" id="GO:0043138">
    <property type="term" value="F:3'-5' DNA helicase activity"/>
    <property type="evidence" value="ECO:0007669"/>
    <property type="project" value="UniProtKB-EC"/>
</dbReference>
<dbReference type="RefSeq" id="WP_093409301.1">
    <property type="nucleotide sequence ID" value="NZ_FOVL01000012.1"/>
</dbReference>
<keyword evidence="3" id="KW-0227">DNA damage</keyword>
<dbReference type="GO" id="GO:0016887">
    <property type="term" value="F:ATP hydrolysis activity"/>
    <property type="evidence" value="ECO:0007669"/>
    <property type="project" value="RHEA"/>
</dbReference>
<dbReference type="InterPro" id="IPR038726">
    <property type="entry name" value="PDDEXK_AddAB-type"/>
</dbReference>
<feature type="domain" description="UvrD-like helicase ATP-binding" evidence="16">
    <location>
        <begin position="1"/>
        <end position="469"/>
    </location>
</feature>
<evidence type="ECO:0000256" key="10">
    <source>
        <dbReference type="ARBA" id="ARBA00023235"/>
    </source>
</evidence>
<comment type="catalytic activity">
    <reaction evidence="11">
        <text>Couples ATP hydrolysis with the unwinding of duplex DNA by translocating in the 3'-5' direction.</text>
        <dbReference type="EC" id="5.6.2.4"/>
    </reaction>
</comment>
<evidence type="ECO:0000256" key="9">
    <source>
        <dbReference type="ARBA" id="ARBA00023204"/>
    </source>
</evidence>
<reference evidence="18 19" key="1">
    <citation type="submission" date="2016-10" db="EMBL/GenBank/DDBJ databases">
        <authorList>
            <person name="de Groot N.N."/>
        </authorList>
    </citation>
    <scope>NUCLEOTIDE SEQUENCE [LARGE SCALE GENOMIC DNA]</scope>
    <source>
        <strain evidence="18 19">DSM 17794</strain>
    </source>
</reference>
<evidence type="ECO:0000256" key="7">
    <source>
        <dbReference type="ARBA" id="ARBA00022840"/>
    </source>
</evidence>
<keyword evidence="6 18" id="KW-0269">Exonuclease</keyword>
<dbReference type="EMBL" id="FOVL01000012">
    <property type="protein sequence ID" value="SFN67753.1"/>
    <property type="molecule type" value="Genomic_DNA"/>
</dbReference>
<evidence type="ECO:0000256" key="1">
    <source>
        <dbReference type="ARBA" id="ARBA00022722"/>
    </source>
</evidence>
<evidence type="ECO:0000256" key="15">
    <source>
        <dbReference type="SAM" id="MobiDB-lite"/>
    </source>
</evidence>
<name>A0A1I5AZ68_9FLAO</name>
<dbReference type="InterPro" id="IPR014017">
    <property type="entry name" value="DNA_helicase_UvrD-like_C"/>
</dbReference>
<dbReference type="GO" id="GO:0000725">
    <property type="term" value="P:recombinational repair"/>
    <property type="evidence" value="ECO:0007669"/>
    <property type="project" value="TreeGrafter"/>
</dbReference>
<dbReference type="Pfam" id="PF00580">
    <property type="entry name" value="UvrD-helicase"/>
    <property type="match status" value="1"/>
</dbReference>
<evidence type="ECO:0000256" key="14">
    <source>
        <dbReference type="PROSITE-ProRule" id="PRU00560"/>
    </source>
</evidence>
<protein>
    <recommendedName>
        <fullName evidence="12">DNA 3'-5' helicase</fullName>
        <ecNumber evidence="12">5.6.2.4</ecNumber>
    </recommendedName>
</protein>
<evidence type="ECO:0000256" key="3">
    <source>
        <dbReference type="ARBA" id="ARBA00022763"/>
    </source>
</evidence>
<evidence type="ECO:0000256" key="6">
    <source>
        <dbReference type="ARBA" id="ARBA00022839"/>
    </source>
</evidence>
<dbReference type="EC" id="5.6.2.4" evidence="12"/>
<keyword evidence="10" id="KW-0413">Isomerase</keyword>
<comment type="catalytic activity">
    <reaction evidence="13">
        <text>ATP + H2O = ADP + phosphate + H(+)</text>
        <dbReference type="Rhea" id="RHEA:13065"/>
        <dbReference type="ChEBI" id="CHEBI:15377"/>
        <dbReference type="ChEBI" id="CHEBI:15378"/>
        <dbReference type="ChEBI" id="CHEBI:30616"/>
        <dbReference type="ChEBI" id="CHEBI:43474"/>
        <dbReference type="ChEBI" id="CHEBI:456216"/>
        <dbReference type="EC" id="5.6.2.4"/>
    </reaction>
</comment>
<dbReference type="Gene3D" id="3.90.320.10">
    <property type="match status" value="1"/>
</dbReference>
<evidence type="ECO:0000313" key="18">
    <source>
        <dbReference type="EMBL" id="SFN67753.1"/>
    </source>
</evidence>
<dbReference type="GO" id="GO:0005829">
    <property type="term" value="C:cytosol"/>
    <property type="evidence" value="ECO:0007669"/>
    <property type="project" value="TreeGrafter"/>
</dbReference>
<dbReference type="InterPro" id="IPR014016">
    <property type="entry name" value="UvrD-like_ATP-bd"/>
</dbReference>
<dbReference type="OrthoDB" id="9810135at2"/>
<dbReference type="GO" id="GO:0005524">
    <property type="term" value="F:ATP binding"/>
    <property type="evidence" value="ECO:0007669"/>
    <property type="project" value="UniProtKB-UniRule"/>
</dbReference>
<keyword evidence="9" id="KW-0234">DNA repair</keyword>
<dbReference type="GO" id="GO:0004527">
    <property type="term" value="F:exonuclease activity"/>
    <property type="evidence" value="ECO:0007669"/>
    <property type="project" value="UniProtKB-KW"/>
</dbReference>
<feature type="compositionally biased region" description="Polar residues" evidence="15">
    <location>
        <begin position="868"/>
        <end position="879"/>
    </location>
</feature>
<evidence type="ECO:0000313" key="19">
    <source>
        <dbReference type="Proteomes" id="UP000199153"/>
    </source>
</evidence>
<dbReference type="SUPFAM" id="SSF52540">
    <property type="entry name" value="P-loop containing nucleoside triphosphate hydrolases"/>
    <property type="match status" value="1"/>
</dbReference>
<accession>A0A1I5AZ68</accession>
<organism evidence="18 19">
    <name type="scientific">Salegentibacter flavus</name>
    <dbReference type="NCBI Taxonomy" id="287099"/>
    <lineage>
        <taxon>Bacteria</taxon>
        <taxon>Pseudomonadati</taxon>
        <taxon>Bacteroidota</taxon>
        <taxon>Flavobacteriia</taxon>
        <taxon>Flavobacteriales</taxon>
        <taxon>Flavobacteriaceae</taxon>
        <taxon>Salegentibacter</taxon>
    </lineage>
</organism>
<dbReference type="GO" id="GO:0003677">
    <property type="term" value="F:DNA binding"/>
    <property type="evidence" value="ECO:0007669"/>
    <property type="project" value="UniProtKB-KW"/>
</dbReference>
<dbReference type="Gene3D" id="1.10.3170.10">
    <property type="entry name" value="Recbcd, chain B, domain 2"/>
    <property type="match status" value="1"/>
</dbReference>
<evidence type="ECO:0000259" key="17">
    <source>
        <dbReference type="PROSITE" id="PS51217"/>
    </source>
</evidence>
<keyword evidence="5 14" id="KW-0347">Helicase</keyword>
<dbReference type="STRING" id="287099.SAMN05660413_02115"/>
<sequence>MKHSFNIYNASAGSGKTFTLVKEYLVLLINSSRPDAYKNILAITFTNKAVEEMKTRIISSLHNFSKTQVPSDSIALFNAVKKSTGLPEEEIQQKSARILKNIIHNYSAFEISTIDGFTQRILRSFAKDLGLSVNFEVSLNTDQILLEAVEALIAQAGKDKAITKILKEFALSKTDDEKSWDITADLFEISRLLTNENNQLPLSRLKGKSLDDFENYSKNLRAEKEKTRALIKSTAEIFFGIMQDHNLEFTDFSRKSLPTYFQKLEKEEFPSKFDLQWMQNLETTALYNKNQKEEKKSLLDSLQPQFCELFRASEKAIYHFEFLAEIEKKLVQLSLLNAINQQVEVIKKERNLLLISEFNPMISAQVKDQPAPFIYEKLGERYQNYFIDEFQDTSRMQWENLQPLVEHSLSGEPKVGELAGLMLVGDAKQSIYRWRGGKAEQFIELYNIEKKPFSIKQKVEDLPDNYRSGSEIVNFNNNLFQFASASLRHPSYSELFVNSRQNPKKENFGYANVSFIEANTSAEEFEIYPEKVLEIIQNLDEKAFSRSDICILTRRRKEGIAIASYLSEHGIPVVSSETLLIANSPAVNFMVNLLAYSINQKDDNLKLEIFNFLQEKLDLKEPHQIISENLRYNEDAFFHWLKEYEIEFSLEALKNLSLYESAEYIIRSFSLVETSDAYVQFFLDYIFETTQSVTGIADFLELWEQNREKLSIAVPEEENAVKIMTIHSSKGLEFPIVIYPFANSDFQDTRMDSLWLDLPEALGEIPISYMSASKKMLNWGENASEVYQELLDQKELDTLNVLYVACTRASEQLYILSKLELDKKENENPAKISGLLIGFLKQSGKWADGHLNYDFGKLPPPKQREKGSASQAQEHFYSTPTQNQAVHIVTRSGSLWDTKQEEAIEKGEIIHDILSNINTLEDAALALEQAVLDGTITSKAQPQIAKVVEAIITHPELSEFFAPGSSNLNERDILVDGGKKLRPDRLNFKEKEVSILDYKTGSYKESHALQINRYAETLENMGFKPGKKILVYINKELSLEYV</sequence>
<dbReference type="AlphaFoldDB" id="A0A1I5AZ68"/>
<proteinExistence type="predicted"/>
<keyword evidence="4 14" id="KW-0378">Hydrolase</keyword>
<feature type="domain" description="UvrD-like helicase C-terminal" evidence="17">
    <location>
        <begin position="477"/>
        <end position="731"/>
    </location>
</feature>
<dbReference type="Pfam" id="PF13361">
    <property type="entry name" value="UvrD_C"/>
    <property type="match status" value="2"/>
</dbReference>
<feature type="region of interest" description="Disordered" evidence="15">
    <location>
        <begin position="857"/>
        <end position="879"/>
    </location>
</feature>
<dbReference type="PROSITE" id="PS51217">
    <property type="entry name" value="UVRD_HELICASE_CTER"/>
    <property type="match status" value="1"/>
</dbReference>
<feature type="binding site" evidence="14">
    <location>
        <begin position="10"/>
        <end position="17"/>
    </location>
    <ligand>
        <name>ATP</name>
        <dbReference type="ChEBI" id="CHEBI:30616"/>
    </ligand>
</feature>
<dbReference type="InterPro" id="IPR027417">
    <property type="entry name" value="P-loop_NTPase"/>
</dbReference>
<gene>
    <name evidence="18" type="ORF">SAMN05660413_02115</name>
</gene>
<keyword evidence="1" id="KW-0540">Nuclease</keyword>
<evidence type="ECO:0000256" key="13">
    <source>
        <dbReference type="ARBA" id="ARBA00048988"/>
    </source>
</evidence>
<dbReference type="InterPro" id="IPR011604">
    <property type="entry name" value="PDDEXK-like_dom_sf"/>
</dbReference>
<dbReference type="PANTHER" id="PTHR11070:SF67">
    <property type="entry name" value="DNA 3'-5' HELICASE"/>
    <property type="match status" value="1"/>
</dbReference>
<evidence type="ECO:0000256" key="5">
    <source>
        <dbReference type="ARBA" id="ARBA00022806"/>
    </source>
</evidence>
<dbReference type="Gene3D" id="3.40.50.300">
    <property type="entry name" value="P-loop containing nucleotide triphosphate hydrolases"/>
    <property type="match status" value="3"/>
</dbReference>
<evidence type="ECO:0000259" key="16">
    <source>
        <dbReference type="PROSITE" id="PS51198"/>
    </source>
</evidence>
<dbReference type="Pfam" id="PF12705">
    <property type="entry name" value="PDDEXK_1"/>
    <property type="match status" value="1"/>
</dbReference>
<keyword evidence="2 14" id="KW-0547">Nucleotide-binding</keyword>
<dbReference type="PANTHER" id="PTHR11070">
    <property type="entry name" value="UVRD / RECB / PCRA DNA HELICASE FAMILY MEMBER"/>
    <property type="match status" value="1"/>
</dbReference>
<dbReference type="Proteomes" id="UP000199153">
    <property type="component" value="Unassembled WGS sequence"/>
</dbReference>
<evidence type="ECO:0000256" key="2">
    <source>
        <dbReference type="ARBA" id="ARBA00022741"/>
    </source>
</evidence>
<keyword evidence="8" id="KW-0238">DNA-binding</keyword>
<dbReference type="PROSITE" id="PS51198">
    <property type="entry name" value="UVRD_HELICASE_ATP_BIND"/>
    <property type="match status" value="1"/>
</dbReference>
<keyword evidence="7 14" id="KW-0067">ATP-binding</keyword>
<evidence type="ECO:0000256" key="4">
    <source>
        <dbReference type="ARBA" id="ARBA00022801"/>
    </source>
</evidence>